<dbReference type="EMBL" id="LNYV01000037">
    <property type="protein sequence ID" value="KTD54471.1"/>
    <property type="molecule type" value="Genomic_DNA"/>
</dbReference>
<proteinExistence type="predicted"/>
<reference evidence="1 2" key="1">
    <citation type="submission" date="2015-11" db="EMBL/GenBank/DDBJ databases">
        <title>Genomic analysis of 38 Legionella species identifies large and diverse effector repertoires.</title>
        <authorList>
            <person name="Burstein D."/>
            <person name="Amaro F."/>
            <person name="Zusman T."/>
            <person name="Lifshitz Z."/>
            <person name="Cohen O."/>
            <person name="Gilbert J.A."/>
            <person name="Pupko T."/>
            <person name="Shuman H.A."/>
            <person name="Segal G."/>
        </authorList>
    </citation>
    <scope>NUCLEOTIDE SEQUENCE [LARGE SCALE GENOMIC DNA]</scope>
    <source>
        <strain evidence="1 2">Mt.St.Helens-4</strain>
    </source>
</reference>
<protein>
    <submittedName>
        <fullName evidence="1">Uncharacterized protein</fullName>
    </submittedName>
</protein>
<gene>
    <name evidence="1" type="ORF">Lsai_3293</name>
</gene>
<dbReference type="AlphaFoldDB" id="A0A0W0YC80"/>
<evidence type="ECO:0000313" key="1">
    <source>
        <dbReference type="EMBL" id="KTD54471.1"/>
    </source>
</evidence>
<dbReference type="PATRIC" id="fig|28087.4.peg.3533"/>
<dbReference type="eggNOG" id="ENOG5031F1J">
    <property type="taxonomic scope" value="Bacteria"/>
</dbReference>
<evidence type="ECO:0000313" key="2">
    <source>
        <dbReference type="Proteomes" id="UP000054621"/>
    </source>
</evidence>
<dbReference type="Proteomes" id="UP000054621">
    <property type="component" value="Unassembled WGS sequence"/>
</dbReference>
<accession>A0A0W0YC80</accession>
<name>A0A0W0YC80_9GAMM</name>
<comment type="caution">
    <text evidence="1">The sequence shown here is derived from an EMBL/GenBank/DDBJ whole genome shotgun (WGS) entry which is preliminary data.</text>
</comment>
<organism evidence="1 2">
    <name type="scientific">Legionella sainthelensi</name>
    <dbReference type="NCBI Taxonomy" id="28087"/>
    <lineage>
        <taxon>Bacteria</taxon>
        <taxon>Pseudomonadati</taxon>
        <taxon>Pseudomonadota</taxon>
        <taxon>Gammaproteobacteria</taxon>
        <taxon>Legionellales</taxon>
        <taxon>Legionellaceae</taxon>
        <taxon>Legionella</taxon>
    </lineage>
</organism>
<sequence>MVLRQIHLLIEIGCKTTYKQGNSMSQDNRELQILLKNLDSVVESIRKVLLSAKSAAGKKQKTPFFLAKIDDAELDIILVKISSYKKLRQDSDKASNSEKEVASVMDIFVGTESLIQKISEGNNVAEYVENGFFKELTHISLEVKRLIA</sequence>